<protein>
    <submittedName>
        <fullName evidence="1">Uncharacterized protein</fullName>
    </submittedName>
</protein>
<dbReference type="Proteomes" id="UP000035034">
    <property type="component" value="Unassembled WGS sequence"/>
</dbReference>
<dbReference type="STRING" id="1077974.GOEFS_018_01040"/>
<proteinExistence type="predicted"/>
<sequence length="110" mass="12111">MQFPLSAVHLATLIEFIANARKHRVSDDEIRSVISYPRVPIASRRFTDATPTLYIGQLSEDAPLVDVIAETIAGTAVLVFHAMLLRMSTVRDAGITALIDLANIAPKQRR</sequence>
<accession>H0QW71</accession>
<dbReference type="AlphaFoldDB" id="H0QW71"/>
<gene>
    <name evidence="1" type="ORF">GOEFS_018_01040</name>
</gene>
<reference evidence="1 2" key="1">
    <citation type="submission" date="2011-12" db="EMBL/GenBank/DDBJ databases">
        <title>Whole genome shotgun sequence of Gordonia effusa NBRC 100432.</title>
        <authorList>
            <person name="Yoshida I."/>
            <person name="Takarada H."/>
            <person name="Hosoyama A."/>
            <person name="Tsuchikane K."/>
            <person name="Katsumata H."/>
            <person name="Yamazaki S."/>
            <person name="Fujita N."/>
        </authorList>
    </citation>
    <scope>NUCLEOTIDE SEQUENCE [LARGE SCALE GENOMIC DNA]</scope>
    <source>
        <strain evidence="1 2">NBRC 100432</strain>
    </source>
</reference>
<keyword evidence="2" id="KW-1185">Reference proteome</keyword>
<evidence type="ECO:0000313" key="2">
    <source>
        <dbReference type="Proteomes" id="UP000035034"/>
    </source>
</evidence>
<comment type="caution">
    <text evidence="1">The sequence shown here is derived from an EMBL/GenBank/DDBJ whole genome shotgun (WGS) entry which is preliminary data.</text>
</comment>
<evidence type="ECO:0000313" key="1">
    <source>
        <dbReference type="EMBL" id="GAB17072.1"/>
    </source>
</evidence>
<dbReference type="EMBL" id="BAEH01000018">
    <property type="protein sequence ID" value="GAB17072.1"/>
    <property type="molecule type" value="Genomic_DNA"/>
</dbReference>
<organism evidence="1 2">
    <name type="scientific">Gordonia effusa NBRC 100432</name>
    <dbReference type="NCBI Taxonomy" id="1077974"/>
    <lineage>
        <taxon>Bacteria</taxon>
        <taxon>Bacillati</taxon>
        <taxon>Actinomycetota</taxon>
        <taxon>Actinomycetes</taxon>
        <taxon>Mycobacteriales</taxon>
        <taxon>Gordoniaceae</taxon>
        <taxon>Gordonia</taxon>
    </lineage>
</organism>
<name>H0QW71_9ACTN</name>